<accession>A0A2X0L409</accession>
<dbReference type="AlphaFoldDB" id="A0A2X0L409"/>
<sequence>MQSWAARAQQHQLQHGSPEEALSGAPYSRRNPLAKELFHKRPFGRAISTVMLVQMGVFSEGNKPRPP</sequence>
<protein>
    <submittedName>
        <fullName evidence="2">BZ3500_MvSof-1268-A1-R1_Chr6-3g08683 protein</fullName>
    </submittedName>
</protein>
<keyword evidence="3" id="KW-1185">Reference proteome</keyword>
<evidence type="ECO:0000313" key="2">
    <source>
        <dbReference type="EMBL" id="SCZ93471.1"/>
    </source>
</evidence>
<feature type="compositionally biased region" description="Polar residues" evidence="1">
    <location>
        <begin position="1"/>
        <end position="15"/>
    </location>
</feature>
<dbReference type="Proteomes" id="UP000249723">
    <property type="component" value="Unassembled WGS sequence"/>
</dbReference>
<evidence type="ECO:0000256" key="1">
    <source>
        <dbReference type="SAM" id="MobiDB-lite"/>
    </source>
</evidence>
<gene>
    <name evidence="2" type="ORF">BZ3500_MVSOF-1268-A1-R1_CHR6-3G08683</name>
</gene>
<dbReference type="EMBL" id="FMWP01000048">
    <property type="protein sequence ID" value="SCZ93471.1"/>
    <property type="molecule type" value="Genomic_DNA"/>
</dbReference>
<evidence type="ECO:0000313" key="3">
    <source>
        <dbReference type="Proteomes" id="UP000249723"/>
    </source>
</evidence>
<proteinExistence type="predicted"/>
<name>A0A2X0L409_9BASI</name>
<organism evidence="2 3">
    <name type="scientific">Microbotryum saponariae</name>
    <dbReference type="NCBI Taxonomy" id="289078"/>
    <lineage>
        <taxon>Eukaryota</taxon>
        <taxon>Fungi</taxon>
        <taxon>Dikarya</taxon>
        <taxon>Basidiomycota</taxon>
        <taxon>Pucciniomycotina</taxon>
        <taxon>Microbotryomycetes</taxon>
        <taxon>Microbotryales</taxon>
        <taxon>Microbotryaceae</taxon>
        <taxon>Microbotryum</taxon>
    </lineage>
</organism>
<feature type="region of interest" description="Disordered" evidence="1">
    <location>
        <begin position="1"/>
        <end position="28"/>
    </location>
</feature>
<reference evidence="3" key="1">
    <citation type="submission" date="2016-10" db="EMBL/GenBank/DDBJ databases">
        <authorList>
            <person name="Jeantristanb JTB J.-T."/>
            <person name="Ricardo R."/>
        </authorList>
    </citation>
    <scope>NUCLEOTIDE SEQUENCE [LARGE SCALE GENOMIC DNA]</scope>
</reference>